<protein>
    <recommendedName>
        <fullName evidence="1">DUF6570 domain-containing protein</fullName>
    </recommendedName>
</protein>
<accession>A0A1X7U1P7</accession>
<dbReference type="OrthoDB" id="5969700at2759"/>
<dbReference type="Pfam" id="PF20209">
    <property type="entry name" value="DUF6570"/>
    <property type="match status" value="1"/>
</dbReference>
<organism evidence="2">
    <name type="scientific">Amphimedon queenslandica</name>
    <name type="common">Sponge</name>
    <dbReference type="NCBI Taxonomy" id="400682"/>
    <lineage>
        <taxon>Eukaryota</taxon>
        <taxon>Metazoa</taxon>
        <taxon>Porifera</taxon>
        <taxon>Demospongiae</taxon>
        <taxon>Heteroscleromorpha</taxon>
        <taxon>Haplosclerida</taxon>
        <taxon>Niphatidae</taxon>
        <taxon>Amphimedon</taxon>
    </lineage>
</organism>
<dbReference type="EnsemblMetazoa" id="Aqu2.1.21654_001">
    <property type="protein sequence ID" value="Aqu2.1.21654_001"/>
    <property type="gene ID" value="Aqu2.1.21654"/>
</dbReference>
<feature type="domain" description="DUF6570" evidence="1">
    <location>
        <begin position="10"/>
        <end position="91"/>
    </location>
</feature>
<dbReference type="AlphaFoldDB" id="A0A1X7U1P7"/>
<sequence>MECRRCAHDRHIPKLFSKGNNINPGVVPAQLQGLSQAEEMLISAVLPVMSIYKLPHGQYGYSGHVLNFPQSFATSLPRLAADIIQSEVEVTSDEATTEDHYCSSFVPNAAPPDTERETIQQALGQSQSSTLMWPSVGGTPINEFTTEGYFSMAFPTLFPTGAADYNGIRSHRIRTGDYFTHLVTYDDGRFAKHPRFRFFALNTEMRWRANEIGRFYIKQHPAEAHLTVHNL</sequence>
<evidence type="ECO:0000313" key="2">
    <source>
        <dbReference type="EnsemblMetazoa" id="Aqu2.1.21654_001"/>
    </source>
</evidence>
<name>A0A1X7U1P7_AMPQE</name>
<dbReference type="InParanoid" id="A0A1X7U1P7"/>
<reference evidence="2" key="1">
    <citation type="submission" date="2017-05" db="UniProtKB">
        <authorList>
            <consortium name="EnsemblMetazoa"/>
        </authorList>
    </citation>
    <scope>IDENTIFICATION</scope>
</reference>
<proteinExistence type="predicted"/>
<evidence type="ECO:0000259" key="1">
    <source>
        <dbReference type="Pfam" id="PF20209"/>
    </source>
</evidence>
<dbReference type="InterPro" id="IPR046700">
    <property type="entry name" value="DUF6570"/>
</dbReference>